<sequence>MRKPGEPIYLRIHLIALAMVLVATVALPRVAELFVGPLGFGTHALLGLGIAVVGGIALYWLYNASARNEP</sequence>
<accession>A0ABM8QHV0</accession>
<feature type="transmembrane region" description="Helical" evidence="1">
    <location>
        <begin position="43"/>
        <end position="62"/>
    </location>
</feature>
<keyword evidence="3" id="KW-1185">Reference proteome</keyword>
<protein>
    <submittedName>
        <fullName evidence="2">Uncharacterized protein</fullName>
    </submittedName>
</protein>
<evidence type="ECO:0000313" key="3">
    <source>
        <dbReference type="Proteomes" id="UP000675880"/>
    </source>
</evidence>
<keyword evidence="1" id="KW-0472">Membrane</keyword>
<dbReference type="RefSeq" id="WP_213040400.1">
    <property type="nucleotide sequence ID" value="NZ_CAJNBJ010000001.1"/>
</dbReference>
<evidence type="ECO:0000256" key="1">
    <source>
        <dbReference type="SAM" id="Phobius"/>
    </source>
</evidence>
<keyword evidence="1" id="KW-1133">Transmembrane helix</keyword>
<feature type="transmembrane region" description="Helical" evidence="1">
    <location>
        <begin position="12"/>
        <end position="31"/>
    </location>
</feature>
<proteinExistence type="predicted"/>
<name>A0ABM8QHV0_9BACT</name>
<dbReference type="Proteomes" id="UP000675880">
    <property type="component" value="Unassembled WGS sequence"/>
</dbReference>
<reference evidence="2 3" key="1">
    <citation type="submission" date="2021-02" db="EMBL/GenBank/DDBJ databases">
        <authorList>
            <person name="Han P."/>
        </authorList>
    </citation>
    <scope>NUCLEOTIDE SEQUENCE [LARGE SCALE GENOMIC DNA]</scope>
    <source>
        <strain evidence="2">Candidatus Nitrospira sp. ZN2</strain>
    </source>
</reference>
<comment type="caution">
    <text evidence="2">The sequence shown here is derived from an EMBL/GenBank/DDBJ whole genome shotgun (WGS) entry which is preliminary data.</text>
</comment>
<organism evidence="2 3">
    <name type="scientific">Nitrospira defluvii</name>
    <dbReference type="NCBI Taxonomy" id="330214"/>
    <lineage>
        <taxon>Bacteria</taxon>
        <taxon>Pseudomonadati</taxon>
        <taxon>Nitrospirota</taxon>
        <taxon>Nitrospiria</taxon>
        <taxon>Nitrospirales</taxon>
        <taxon>Nitrospiraceae</taxon>
        <taxon>Nitrospira</taxon>
    </lineage>
</organism>
<evidence type="ECO:0000313" key="2">
    <source>
        <dbReference type="EMBL" id="CAE6697406.1"/>
    </source>
</evidence>
<keyword evidence="1" id="KW-0812">Transmembrane</keyword>
<gene>
    <name evidence="2" type="ORF">NSPZN2_10530</name>
</gene>
<dbReference type="EMBL" id="CAJNBJ010000001">
    <property type="protein sequence ID" value="CAE6697406.1"/>
    <property type="molecule type" value="Genomic_DNA"/>
</dbReference>